<reference evidence="9" key="1">
    <citation type="journal article" date="2018" name="Nat. Plants">
        <title>Whole-genome landscape of Medicago truncatula symbiotic genes.</title>
        <authorList>
            <person name="Pecrix Y."/>
            <person name="Staton S.E."/>
            <person name="Sallet E."/>
            <person name="Lelandais-Briere C."/>
            <person name="Moreau S."/>
            <person name="Carrere S."/>
            <person name="Blein T."/>
            <person name="Jardinaud M.F."/>
            <person name="Latrasse D."/>
            <person name="Zouine M."/>
            <person name="Zahm M."/>
            <person name="Kreplak J."/>
            <person name="Mayjonade B."/>
            <person name="Satge C."/>
            <person name="Perez M."/>
            <person name="Cauet S."/>
            <person name="Marande W."/>
            <person name="Chantry-Darmon C."/>
            <person name="Lopez-Roques C."/>
            <person name="Bouchez O."/>
            <person name="Berard A."/>
            <person name="Debelle F."/>
            <person name="Munos S."/>
            <person name="Bendahmane A."/>
            <person name="Berges H."/>
            <person name="Niebel A."/>
            <person name="Buitink J."/>
            <person name="Frugier F."/>
            <person name="Benhamed M."/>
            <person name="Crespi M."/>
            <person name="Gouzy J."/>
            <person name="Gamas P."/>
        </authorList>
    </citation>
    <scope>NUCLEOTIDE SEQUENCE [LARGE SCALE GENOMIC DNA]</scope>
    <source>
        <strain evidence="9">cv. Jemalong A17</strain>
    </source>
</reference>
<dbReference type="Gramene" id="rna39491">
    <property type="protein sequence ID" value="RHN45253.1"/>
    <property type="gene ID" value="gene39491"/>
</dbReference>
<keyword evidence="5" id="KW-0539">Nucleus</keyword>
<dbReference type="PANTHER" id="PTHR45614">
    <property type="entry name" value="MYB PROTEIN-RELATED"/>
    <property type="match status" value="1"/>
</dbReference>
<keyword evidence="2" id="KW-0677">Repeat</keyword>
<sequence>MKSDLSFSEKNSYLLGDFPKIPQEKSDIPAMVLLQPSSIISPTPSNYTCFLYNQSNEYPLNMANQYSRVSTVVPSYINPFSMIPAPSYRDANNNRSESNFFNDQIPMTFTPNNNKMEFMHEQLNTGKGIWDFSQQNLFQYSETSHSQVTPSLSTSVVYERLNTEKGIWDFSQQNLFPYDETSQSQVSPSLSTSVVYDENPSLLVKPRHQANLSSSGGFVNLPQHNDEGLILSEQKRQKRVDKTMEIQQRDFNTIKRLWTSDEDRYIKSFKVCTFSTIQYFHGFSLAPLNLVQLVEKFGLNNWVEIAKSMNGRIGKQCRERWYNHLQPDIKKESWSEEEDILLIEAHKAVGNKWAEIASRLPGRTENSIKNRWNSTKRSLNATSRPNRRNSLRGTLLHNYVSEITEAKNVQMELTNSMNVVQIANQTNFNITNTNPGPSHVRYETSNNGFGFEGSATPVEEHGGYAEMMLNGDDGMTSGYGTMNYGFGSYGMEFFPEFLPHGDNL</sequence>
<dbReference type="GO" id="GO:0003677">
    <property type="term" value="F:DNA binding"/>
    <property type="evidence" value="ECO:0007669"/>
    <property type="project" value="UniProtKB-KW"/>
</dbReference>
<protein>
    <submittedName>
        <fullName evidence="8">Putative transcription factor MYB-HB-like family</fullName>
    </submittedName>
</protein>
<evidence type="ECO:0000256" key="4">
    <source>
        <dbReference type="ARBA" id="ARBA00023125"/>
    </source>
</evidence>
<accession>A0A396GXN1</accession>
<dbReference type="Gene3D" id="1.10.10.60">
    <property type="entry name" value="Homeodomain-like"/>
    <property type="match status" value="2"/>
</dbReference>
<evidence type="ECO:0000313" key="9">
    <source>
        <dbReference type="Proteomes" id="UP000265566"/>
    </source>
</evidence>
<gene>
    <name evidence="8" type="ORF">MtrunA17_Chr7g0228401</name>
</gene>
<dbReference type="PROSITE" id="PS50090">
    <property type="entry name" value="MYB_LIKE"/>
    <property type="match status" value="2"/>
</dbReference>
<name>A0A396GXN1_MEDTR</name>
<dbReference type="EMBL" id="PSQE01000007">
    <property type="protein sequence ID" value="RHN45253.1"/>
    <property type="molecule type" value="Genomic_DNA"/>
</dbReference>
<feature type="domain" description="Myb-like" evidence="6">
    <location>
        <begin position="290"/>
        <end position="325"/>
    </location>
</feature>
<evidence type="ECO:0000259" key="7">
    <source>
        <dbReference type="PROSITE" id="PS51294"/>
    </source>
</evidence>
<proteinExistence type="predicted"/>
<evidence type="ECO:0000256" key="2">
    <source>
        <dbReference type="ARBA" id="ARBA00022737"/>
    </source>
</evidence>
<comment type="subcellular location">
    <subcellularLocation>
        <location evidence="1">Nucleus</location>
    </subcellularLocation>
</comment>
<evidence type="ECO:0000313" key="8">
    <source>
        <dbReference type="EMBL" id="RHN45253.1"/>
    </source>
</evidence>
<dbReference type="FunFam" id="1.10.10.60:FF:000010">
    <property type="entry name" value="Transcriptional activator Myb isoform A"/>
    <property type="match status" value="1"/>
</dbReference>
<dbReference type="SMART" id="SM00717">
    <property type="entry name" value="SANT"/>
    <property type="match status" value="2"/>
</dbReference>
<dbReference type="PANTHER" id="PTHR45614:SF285">
    <property type="entry name" value="TRANSCRIPTION FACTOR MYB98"/>
    <property type="match status" value="1"/>
</dbReference>
<dbReference type="Pfam" id="PF00249">
    <property type="entry name" value="Myb_DNA-binding"/>
    <property type="match status" value="2"/>
</dbReference>
<feature type="domain" description="Myb-like" evidence="6">
    <location>
        <begin position="326"/>
        <end position="376"/>
    </location>
</feature>
<evidence type="ECO:0000256" key="3">
    <source>
        <dbReference type="ARBA" id="ARBA00023015"/>
    </source>
</evidence>
<dbReference type="InterPro" id="IPR001005">
    <property type="entry name" value="SANT/Myb"/>
</dbReference>
<keyword evidence="4" id="KW-0238">DNA-binding</keyword>
<organism evidence="8 9">
    <name type="scientific">Medicago truncatula</name>
    <name type="common">Barrel medic</name>
    <name type="synonym">Medicago tribuloides</name>
    <dbReference type="NCBI Taxonomy" id="3880"/>
    <lineage>
        <taxon>Eukaryota</taxon>
        <taxon>Viridiplantae</taxon>
        <taxon>Streptophyta</taxon>
        <taxon>Embryophyta</taxon>
        <taxon>Tracheophyta</taxon>
        <taxon>Spermatophyta</taxon>
        <taxon>Magnoliopsida</taxon>
        <taxon>eudicotyledons</taxon>
        <taxon>Gunneridae</taxon>
        <taxon>Pentapetalae</taxon>
        <taxon>rosids</taxon>
        <taxon>fabids</taxon>
        <taxon>Fabales</taxon>
        <taxon>Fabaceae</taxon>
        <taxon>Papilionoideae</taxon>
        <taxon>50 kb inversion clade</taxon>
        <taxon>NPAAA clade</taxon>
        <taxon>Hologalegina</taxon>
        <taxon>IRL clade</taxon>
        <taxon>Trifolieae</taxon>
        <taxon>Medicago</taxon>
    </lineage>
</organism>
<comment type="caution">
    <text evidence="8">The sequence shown here is derived from an EMBL/GenBank/DDBJ whole genome shotgun (WGS) entry which is preliminary data.</text>
</comment>
<dbReference type="GO" id="GO:0005634">
    <property type="term" value="C:nucleus"/>
    <property type="evidence" value="ECO:0007669"/>
    <property type="project" value="UniProtKB-SubCell"/>
</dbReference>
<dbReference type="InterPro" id="IPR017930">
    <property type="entry name" value="Myb_dom"/>
</dbReference>
<dbReference type="CDD" id="cd00167">
    <property type="entry name" value="SANT"/>
    <property type="match status" value="2"/>
</dbReference>
<dbReference type="AlphaFoldDB" id="A0A396GXN1"/>
<keyword evidence="3" id="KW-0804">Transcription</keyword>
<keyword evidence="3" id="KW-0805">Transcription regulation</keyword>
<feature type="domain" description="HTH myb-type" evidence="7">
    <location>
        <begin position="326"/>
        <end position="380"/>
    </location>
</feature>
<dbReference type="InterPro" id="IPR009057">
    <property type="entry name" value="Homeodomain-like_sf"/>
</dbReference>
<dbReference type="InterPro" id="IPR050560">
    <property type="entry name" value="MYB_TF"/>
</dbReference>
<dbReference type="SUPFAM" id="SSF46689">
    <property type="entry name" value="Homeodomain-like"/>
    <property type="match status" value="1"/>
</dbReference>
<feature type="domain" description="HTH myb-type" evidence="7">
    <location>
        <begin position="289"/>
        <end position="325"/>
    </location>
</feature>
<evidence type="ECO:0000259" key="6">
    <source>
        <dbReference type="PROSITE" id="PS50090"/>
    </source>
</evidence>
<evidence type="ECO:0000256" key="1">
    <source>
        <dbReference type="ARBA" id="ARBA00004123"/>
    </source>
</evidence>
<evidence type="ECO:0000256" key="5">
    <source>
        <dbReference type="ARBA" id="ARBA00023242"/>
    </source>
</evidence>
<dbReference type="Proteomes" id="UP000265566">
    <property type="component" value="Chromosome 7"/>
</dbReference>
<dbReference type="PROSITE" id="PS51294">
    <property type="entry name" value="HTH_MYB"/>
    <property type="match status" value="2"/>
</dbReference>